<comment type="function">
    <text evidence="1 8">Catalyzes the synthesis of GMP from XMP.</text>
</comment>
<dbReference type="FunFam" id="3.40.50.880:FF:000047">
    <property type="entry name" value="GMP synthase [glutamine-hydrolyzing] subunit A"/>
    <property type="match status" value="1"/>
</dbReference>
<dbReference type="CDD" id="cd01742">
    <property type="entry name" value="GATase1_GMP_Synthase"/>
    <property type="match status" value="1"/>
</dbReference>
<dbReference type="InterPro" id="IPR029062">
    <property type="entry name" value="Class_I_gatase-like"/>
</dbReference>
<dbReference type="PANTHER" id="PTHR11922:SF2">
    <property type="entry name" value="GMP SYNTHASE [GLUTAMINE-HYDROLYZING]"/>
    <property type="match status" value="1"/>
</dbReference>
<keyword evidence="3 8" id="KW-0547">Nucleotide-binding</keyword>
<evidence type="ECO:0000313" key="11">
    <source>
        <dbReference type="Proteomes" id="UP000680656"/>
    </source>
</evidence>
<reference evidence="10 11" key="1">
    <citation type="submission" date="2021-05" db="EMBL/GenBank/DDBJ databases">
        <title>A novel Methanospirillum isolate from a pyrite-forming mixed culture.</title>
        <authorList>
            <person name="Bunk B."/>
            <person name="Sproer C."/>
            <person name="Spring S."/>
            <person name="Pester M."/>
        </authorList>
    </citation>
    <scope>NUCLEOTIDE SEQUENCE [LARGE SCALE GENOMIC DNA]</scope>
    <source>
        <strain evidence="10 11">J.3.6.1-F.2.7.3</strain>
    </source>
</reference>
<dbReference type="InterPro" id="IPR004739">
    <property type="entry name" value="GMP_synth_GATase"/>
</dbReference>
<keyword evidence="5 8" id="KW-0658">Purine biosynthesis</keyword>
<dbReference type="SUPFAM" id="SSF52317">
    <property type="entry name" value="Class I glutamine amidotransferase-like"/>
    <property type="match status" value="1"/>
</dbReference>
<comment type="subunit">
    <text evidence="8">Heterodimer composed of a glutamine amidotransferase subunit (A) and a GMP-binding subunit (B).</text>
</comment>
<dbReference type="InterPro" id="IPR017926">
    <property type="entry name" value="GATASE"/>
</dbReference>
<keyword evidence="11" id="KW-1185">Reference proteome</keyword>
<evidence type="ECO:0000256" key="5">
    <source>
        <dbReference type="ARBA" id="ARBA00022755"/>
    </source>
</evidence>
<comment type="catalytic activity">
    <reaction evidence="8">
        <text>XMP + L-glutamine + ATP + H2O = GMP + L-glutamate + AMP + diphosphate + 2 H(+)</text>
        <dbReference type="Rhea" id="RHEA:11680"/>
        <dbReference type="ChEBI" id="CHEBI:15377"/>
        <dbReference type="ChEBI" id="CHEBI:15378"/>
        <dbReference type="ChEBI" id="CHEBI:29985"/>
        <dbReference type="ChEBI" id="CHEBI:30616"/>
        <dbReference type="ChEBI" id="CHEBI:33019"/>
        <dbReference type="ChEBI" id="CHEBI:57464"/>
        <dbReference type="ChEBI" id="CHEBI:58115"/>
        <dbReference type="ChEBI" id="CHEBI:58359"/>
        <dbReference type="ChEBI" id="CHEBI:456215"/>
        <dbReference type="EC" id="6.3.5.2"/>
    </reaction>
</comment>
<keyword evidence="4 8" id="KW-0332">GMP biosynthesis</keyword>
<dbReference type="GO" id="GO:0005829">
    <property type="term" value="C:cytosol"/>
    <property type="evidence" value="ECO:0007669"/>
    <property type="project" value="TreeGrafter"/>
</dbReference>
<dbReference type="NCBIfam" id="TIGR00888">
    <property type="entry name" value="guaA_Nterm"/>
    <property type="match status" value="1"/>
</dbReference>
<feature type="active site" evidence="8">
    <location>
        <position position="164"/>
    </location>
</feature>
<dbReference type="KEGG" id="mrtj:KHC33_06155"/>
<organism evidence="10 11">
    <name type="scientific">Methanospirillum purgamenti</name>
    <dbReference type="NCBI Taxonomy" id="2834276"/>
    <lineage>
        <taxon>Archaea</taxon>
        <taxon>Methanobacteriati</taxon>
        <taxon>Methanobacteriota</taxon>
        <taxon>Stenosarchaea group</taxon>
        <taxon>Methanomicrobia</taxon>
        <taxon>Methanomicrobiales</taxon>
        <taxon>Methanospirillaceae</taxon>
        <taxon>Methanospirillum</taxon>
    </lineage>
</organism>
<proteinExistence type="inferred from homology"/>
<dbReference type="Gene3D" id="3.40.50.880">
    <property type="match status" value="1"/>
</dbReference>
<dbReference type="PROSITE" id="PS51273">
    <property type="entry name" value="GATASE_TYPE_1"/>
    <property type="match status" value="1"/>
</dbReference>
<dbReference type="UniPathway" id="UPA00189">
    <property type="reaction ID" value="UER00296"/>
</dbReference>
<dbReference type="PRINTS" id="PR00096">
    <property type="entry name" value="GATASE"/>
</dbReference>
<feature type="domain" description="Glutamine amidotransferase" evidence="9">
    <location>
        <begin position="6"/>
        <end position="178"/>
    </location>
</feature>
<dbReference type="AlphaFoldDB" id="A0A8E7EKD6"/>
<evidence type="ECO:0000313" key="10">
    <source>
        <dbReference type="EMBL" id="QVV90074.1"/>
    </source>
</evidence>
<dbReference type="HAMAP" id="MF_01510">
    <property type="entry name" value="GMP_synthase_A"/>
    <property type="match status" value="1"/>
</dbReference>
<feature type="active site" evidence="8">
    <location>
        <position position="162"/>
    </location>
</feature>
<name>A0A8E7EKD6_9EURY</name>
<evidence type="ECO:0000256" key="4">
    <source>
        <dbReference type="ARBA" id="ARBA00022749"/>
    </source>
</evidence>
<evidence type="ECO:0000256" key="7">
    <source>
        <dbReference type="ARBA" id="ARBA00022962"/>
    </source>
</evidence>
<evidence type="ECO:0000256" key="2">
    <source>
        <dbReference type="ARBA" id="ARBA00022598"/>
    </source>
</evidence>
<dbReference type="RefSeq" id="WP_214420851.1">
    <property type="nucleotide sequence ID" value="NZ_CP075546.1"/>
</dbReference>
<dbReference type="GeneID" id="65096749"/>
<dbReference type="PANTHER" id="PTHR11922">
    <property type="entry name" value="GMP SYNTHASE-RELATED"/>
    <property type="match status" value="1"/>
</dbReference>
<keyword evidence="2 8" id="KW-0436">Ligase</keyword>
<dbReference type="EC" id="6.3.5.2" evidence="8"/>
<keyword evidence="7 8" id="KW-0315">Glutamine amidotransferase</keyword>
<dbReference type="EMBL" id="CP075546">
    <property type="protein sequence ID" value="QVV90074.1"/>
    <property type="molecule type" value="Genomic_DNA"/>
</dbReference>
<dbReference type="Proteomes" id="UP000680656">
    <property type="component" value="Chromosome"/>
</dbReference>
<feature type="active site" description="Nucleophile" evidence="8">
    <location>
        <position position="75"/>
    </location>
</feature>
<dbReference type="GO" id="GO:0005524">
    <property type="term" value="F:ATP binding"/>
    <property type="evidence" value="ECO:0007669"/>
    <property type="project" value="UniProtKB-KW"/>
</dbReference>
<sequence length="188" mass="20591">MLPLFVVNNYGQFNHLILRALRDLDIDAKLIPNTTPVEDVIAGCRGIILGGGPDISRAGMSDQYIHLKKPVLGICLGLHVIAQTFGGTVQSGQKGGYGAVEVTITDHDTILTGYPEKMQVWASHADEVIVLPVGFNRLATSSICGNEAIAHKELPVFGIQWHPEVSHTFEGYRIFENFNHICQDQTEV</sequence>
<gene>
    <name evidence="8" type="primary">guaAA</name>
    <name evidence="10" type="ORF">KHC33_06155</name>
</gene>
<evidence type="ECO:0000256" key="8">
    <source>
        <dbReference type="HAMAP-Rule" id="MF_01510"/>
    </source>
</evidence>
<evidence type="ECO:0000256" key="3">
    <source>
        <dbReference type="ARBA" id="ARBA00022741"/>
    </source>
</evidence>
<protein>
    <recommendedName>
        <fullName evidence="8">GMP synthase [glutamine-hydrolyzing] subunit A</fullName>
        <ecNumber evidence="8">6.3.5.2</ecNumber>
    </recommendedName>
    <alternativeName>
        <fullName evidence="8">Glutamine amidotransferase</fullName>
    </alternativeName>
</protein>
<evidence type="ECO:0000256" key="1">
    <source>
        <dbReference type="ARBA" id="ARBA00002332"/>
    </source>
</evidence>
<dbReference type="GO" id="GO:0003921">
    <property type="term" value="F:GMP synthase activity"/>
    <property type="evidence" value="ECO:0007669"/>
    <property type="project" value="TreeGrafter"/>
</dbReference>
<dbReference type="Pfam" id="PF00117">
    <property type="entry name" value="GATase"/>
    <property type="match status" value="1"/>
</dbReference>
<evidence type="ECO:0000256" key="6">
    <source>
        <dbReference type="ARBA" id="ARBA00022840"/>
    </source>
</evidence>
<dbReference type="NCBIfam" id="NF001975">
    <property type="entry name" value="PRK00758.1"/>
    <property type="match status" value="1"/>
</dbReference>
<accession>A0A8E7EKD6</accession>
<dbReference type="PRINTS" id="PR00097">
    <property type="entry name" value="ANTSNTHASEII"/>
</dbReference>
<dbReference type="InterPro" id="IPR023686">
    <property type="entry name" value="GMP_synthase_A"/>
</dbReference>
<comment type="pathway">
    <text evidence="8">Purine metabolism; GMP biosynthesis; GMP from XMP (L-Gln route): step 1/1.</text>
</comment>
<keyword evidence="6 8" id="KW-0067">ATP-binding</keyword>
<evidence type="ECO:0000259" key="9">
    <source>
        <dbReference type="Pfam" id="PF00117"/>
    </source>
</evidence>